<sequence length="98" mass="11419">MNNNNLSVHGAREVNILRQQYPDHMVSGVEPAGTPYRIVHEVEVNGQHYALLQKDGDHPDDLHLFHVNQGRIEEIEDEQEWENIADAVDEMLYFHDFQ</sequence>
<gene>
    <name evidence="1" type="ORF">I8U20_01085</name>
</gene>
<protein>
    <submittedName>
        <fullName evidence="1">DUF1292 domain-containing protein</fullName>
    </submittedName>
</protein>
<dbReference type="AlphaFoldDB" id="A0A8I1AAR5"/>
<dbReference type="RefSeq" id="WP_181731025.1">
    <property type="nucleotide sequence ID" value="NZ_JACEIR010000001.1"/>
</dbReference>
<dbReference type="Pfam" id="PF06949">
    <property type="entry name" value="DUF1292"/>
    <property type="match status" value="1"/>
</dbReference>
<evidence type="ECO:0000313" key="1">
    <source>
        <dbReference type="EMBL" id="MBH8593919.1"/>
    </source>
</evidence>
<accession>A0A8I1AAR5</accession>
<organism evidence="1 2">
    <name type="scientific">Thermoactinomyces intermedius</name>
    <dbReference type="NCBI Taxonomy" id="2024"/>
    <lineage>
        <taxon>Bacteria</taxon>
        <taxon>Bacillati</taxon>
        <taxon>Bacillota</taxon>
        <taxon>Bacilli</taxon>
        <taxon>Bacillales</taxon>
        <taxon>Thermoactinomycetaceae</taxon>
        <taxon>Thermoactinomyces</taxon>
    </lineage>
</organism>
<evidence type="ECO:0000313" key="2">
    <source>
        <dbReference type="Proteomes" id="UP000633619"/>
    </source>
</evidence>
<dbReference type="Proteomes" id="UP000633619">
    <property type="component" value="Unassembled WGS sequence"/>
</dbReference>
<dbReference type="EMBL" id="JAECVW010000001">
    <property type="protein sequence ID" value="MBH8593919.1"/>
    <property type="molecule type" value="Genomic_DNA"/>
</dbReference>
<name>A0A8I1AAR5_THEIN</name>
<proteinExistence type="predicted"/>
<reference evidence="1 2" key="1">
    <citation type="submission" date="2020-12" db="EMBL/GenBank/DDBJ databases">
        <title>WGS of Thermoactinomyces spp.</title>
        <authorList>
            <person name="Cheng K."/>
        </authorList>
    </citation>
    <scope>NUCLEOTIDE SEQUENCE [LARGE SCALE GENOMIC DNA]</scope>
    <source>
        <strain evidence="2">CICC 10671\DSM 43846</strain>
    </source>
</reference>
<comment type="caution">
    <text evidence="1">The sequence shown here is derived from an EMBL/GenBank/DDBJ whole genome shotgun (WGS) entry which is preliminary data.</text>
</comment>
<keyword evidence="2" id="KW-1185">Reference proteome</keyword>
<dbReference type="InterPro" id="IPR009711">
    <property type="entry name" value="UPF0473"/>
</dbReference>